<feature type="non-terminal residue" evidence="2">
    <location>
        <position position="1"/>
    </location>
</feature>
<keyword evidence="2" id="KW-0808">Transferase</keyword>
<gene>
    <name evidence="2" type="ORF">ACFPPD_23255</name>
</gene>
<organism evidence="2 3">
    <name type="scientific">Cohnella suwonensis</name>
    <dbReference type="NCBI Taxonomy" id="696072"/>
    <lineage>
        <taxon>Bacteria</taxon>
        <taxon>Bacillati</taxon>
        <taxon>Bacillota</taxon>
        <taxon>Bacilli</taxon>
        <taxon>Bacillales</taxon>
        <taxon>Paenibacillaceae</taxon>
        <taxon>Cohnella</taxon>
    </lineage>
</organism>
<sequence length="146" mass="17021">RRFFMINLKGHHDLSEVSLLLAECMWSDSERILQEIDKYKADDSRELYGKVINNELVGLIGLIHISLREVELKHIAIRSDNRRQGIGKQMINEIINKNGIDKIIAETDKDAVNFYRNIGFEIMSLGEKYPGIERFQCILFRDNKII</sequence>
<dbReference type="EMBL" id="JBHSMH010000105">
    <property type="protein sequence ID" value="MFC5471597.1"/>
    <property type="molecule type" value="Genomic_DNA"/>
</dbReference>
<dbReference type="CDD" id="cd04301">
    <property type="entry name" value="NAT_SF"/>
    <property type="match status" value="1"/>
</dbReference>
<accession>A0ABW0M3D2</accession>
<name>A0ABW0M3D2_9BACL</name>
<dbReference type="SUPFAM" id="SSF55729">
    <property type="entry name" value="Acyl-CoA N-acyltransferases (Nat)"/>
    <property type="match status" value="1"/>
</dbReference>
<dbReference type="Pfam" id="PF13508">
    <property type="entry name" value="Acetyltransf_7"/>
    <property type="match status" value="1"/>
</dbReference>
<reference evidence="3" key="1">
    <citation type="journal article" date="2019" name="Int. J. Syst. Evol. Microbiol.">
        <title>The Global Catalogue of Microorganisms (GCM) 10K type strain sequencing project: providing services to taxonomists for standard genome sequencing and annotation.</title>
        <authorList>
            <consortium name="The Broad Institute Genomics Platform"/>
            <consortium name="The Broad Institute Genome Sequencing Center for Infectious Disease"/>
            <person name="Wu L."/>
            <person name="Ma J."/>
        </authorList>
    </citation>
    <scope>NUCLEOTIDE SEQUENCE [LARGE SCALE GENOMIC DNA]</scope>
    <source>
        <strain evidence="3">CCUG 57113</strain>
    </source>
</reference>
<protein>
    <submittedName>
        <fullName evidence="2">GNAT family N-acetyltransferase</fullName>
        <ecNumber evidence="2">2.3.-.-</ecNumber>
    </submittedName>
</protein>
<feature type="domain" description="N-acetyltransferase" evidence="1">
    <location>
        <begin position="4"/>
        <end position="142"/>
    </location>
</feature>
<dbReference type="PROSITE" id="PS51186">
    <property type="entry name" value="GNAT"/>
    <property type="match status" value="1"/>
</dbReference>
<dbReference type="Proteomes" id="UP001596105">
    <property type="component" value="Unassembled WGS sequence"/>
</dbReference>
<comment type="caution">
    <text evidence="2">The sequence shown here is derived from an EMBL/GenBank/DDBJ whole genome shotgun (WGS) entry which is preliminary data.</text>
</comment>
<dbReference type="EC" id="2.3.-.-" evidence="2"/>
<evidence type="ECO:0000259" key="1">
    <source>
        <dbReference type="PROSITE" id="PS51186"/>
    </source>
</evidence>
<dbReference type="RefSeq" id="WP_378083543.1">
    <property type="nucleotide sequence ID" value="NZ_JBHSMH010000105.1"/>
</dbReference>
<evidence type="ECO:0000313" key="3">
    <source>
        <dbReference type="Proteomes" id="UP001596105"/>
    </source>
</evidence>
<keyword evidence="3" id="KW-1185">Reference proteome</keyword>
<dbReference type="InterPro" id="IPR016181">
    <property type="entry name" value="Acyl_CoA_acyltransferase"/>
</dbReference>
<dbReference type="Gene3D" id="3.40.630.30">
    <property type="match status" value="1"/>
</dbReference>
<proteinExistence type="predicted"/>
<keyword evidence="2" id="KW-0012">Acyltransferase</keyword>
<evidence type="ECO:0000313" key="2">
    <source>
        <dbReference type="EMBL" id="MFC5471597.1"/>
    </source>
</evidence>
<dbReference type="InterPro" id="IPR000182">
    <property type="entry name" value="GNAT_dom"/>
</dbReference>
<dbReference type="GO" id="GO:0016746">
    <property type="term" value="F:acyltransferase activity"/>
    <property type="evidence" value="ECO:0007669"/>
    <property type="project" value="UniProtKB-KW"/>
</dbReference>